<dbReference type="Gene3D" id="3.40.50.720">
    <property type="entry name" value="NAD(P)-binding Rossmann-like Domain"/>
    <property type="match status" value="1"/>
</dbReference>
<dbReference type="GO" id="GO:0005829">
    <property type="term" value="C:cytosol"/>
    <property type="evidence" value="ECO:0007669"/>
    <property type="project" value="TreeGrafter"/>
</dbReference>
<dbReference type="InterPro" id="IPR006168">
    <property type="entry name" value="G3P_DH_NAD-dep"/>
</dbReference>
<dbReference type="GO" id="GO:0051287">
    <property type="term" value="F:NAD binding"/>
    <property type="evidence" value="ECO:0007669"/>
    <property type="project" value="InterPro"/>
</dbReference>
<dbReference type="InterPro" id="IPR011128">
    <property type="entry name" value="G3P_DH_NAD-dep_N"/>
</dbReference>
<feature type="non-terminal residue" evidence="2">
    <location>
        <position position="100"/>
    </location>
</feature>
<comment type="caution">
    <text evidence="2">The sequence shown here is derived from an EMBL/GenBank/DDBJ whole genome shotgun (WGS) entry which is preliminary data.</text>
</comment>
<gene>
    <name evidence="2" type="ORF">LCGC14_2911160</name>
</gene>
<sequence>MNKQEKILILGTGGWGTALSILLHNKGFKVTLWGSTPDYVEFLKKHRENTKYLQGIQIPTDLNITSNIDDAQNKVNLIVAAIPTPYVRKIIKNLKNHYIP</sequence>
<evidence type="ECO:0000259" key="1">
    <source>
        <dbReference type="Pfam" id="PF01210"/>
    </source>
</evidence>
<reference evidence="2" key="1">
    <citation type="journal article" date="2015" name="Nature">
        <title>Complex archaea that bridge the gap between prokaryotes and eukaryotes.</title>
        <authorList>
            <person name="Spang A."/>
            <person name="Saw J.H."/>
            <person name="Jorgensen S.L."/>
            <person name="Zaremba-Niedzwiedzka K."/>
            <person name="Martijn J."/>
            <person name="Lind A.E."/>
            <person name="van Eijk R."/>
            <person name="Schleper C."/>
            <person name="Guy L."/>
            <person name="Ettema T.J."/>
        </authorList>
    </citation>
    <scope>NUCLEOTIDE SEQUENCE</scope>
</reference>
<feature type="domain" description="Glycerol-3-phosphate dehydrogenase NAD-dependent N-terminal" evidence="1">
    <location>
        <begin position="6"/>
        <end position="97"/>
    </location>
</feature>
<dbReference type="PANTHER" id="PTHR11728:SF1">
    <property type="entry name" value="GLYCEROL-3-PHOSPHATE DEHYDROGENASE [NAD(+)] 2, CHLOROPLASTIC"/>
    <property type="match status" value="1"/>
</dbReference>
<dbReference type="GO" id="GO:0046168">
    <property type="term" value="P:glycerol-3-phosphate catabolic process"/>
    <property type="evidence" value="ECO:0007669"/>
    <property type="project" value="InterPro"/>
</dbReference>
<evidence type="ECO:0000313" key="2">
    <source>
        <dbReference type="EMBL" id="KKK71714.1"/>
    </source>
</evidence>
<dbReference type="SUPFAM" id="SSF51735">
    <property type="entry name" value="NAD(P)-binding Rossmann-fold domains"/>
    <property type="match status" value="1"/>
</dbReference>
<dbReference type="PRINTS" id="PR00077">
    <property type="entry name" value="GPDHDRGNASE"/>
</dbReference>
<proteinExistence type="predicted"/>
<organism evidence="2">
    <name type="scientific">marine sediment metagenome</name>
    <dbReference type="NCBI Taxonomy" id="412755"/>
    <lineage>
        <taxon>unclassified sequences</taxon>
        <taxon>metagenomes</taxon>
        <taxon>ecological metagenomes</taxon>
    </lineage>
</organism>
<dbReference type="PANTHER" id="PTHR11728">
    <property type="entry name" value="GLYCEROL-3-PHOSPHATE DEHYDROGENASE"/>
    <property type="match status" value="1"/>
</dbReference>
<protein>
    <recommendedName>
        <fullName evidence="1">Glycerol-3-phosphate dehydrogenase NAD-dependent N-terminal domain-containing protein</fullName>
    </recommendedName>
</protein>
<dbReference type="AlphaFoldDB" id="A0A0F8ZZ76"/>
<dbReference type="Pfam" id="PF01210">
    <property type="entry name" value="NAD_Gly3P_dh_N"/>
    <property type="match status" value="1"/>
</dbReference>
<accession>A0A0F8ZZ76</accession>
<dbReference type="InterPro" id="IPR036291">
    <property type="entry name" value="NAD(P)-bd_dom_sf"/>
</dbReference>
<name>A0A0F8ZZ76_9ZZZZ</name>
<dbReference type="GO" id="GO:0047952">
    <property type="term" value="F:glycerol-3-phosphate dehydrogenase [NAD(P)+] activity"/>
    <property type="evidence" value="ECO:0007669"/>
    <property type="project" value="TreeGrafter"/>
</dbReference>
<dbReference type="EMBL" id="LAZR01057607">
    <property type="protein sequence ID" value="KKK71714.1"/>
    <property type="molecule type" value="Genomic_DNA"/>
</dbReference>